<keyword evidence="1" id="KW-0472">Membrane</keyword>
<dbReference type="Proteomes" id="UP001589587">
    <property type="component" value="Unassembled WGS sequence"/>
</dbReference>
<keyword evidence="1" id="KW-0812">Transmembrane</keyword>
<accession>A0ABV5XS89</accession>
<evidence type="ECO:0000313" key="2">
    <source>
        <dbReference type="EMBL" id="MFB9784609.1"/>
    </source>
</evidence>
<sequence>MSRIESAVTIRLAEHQEASGIEMAHSDSSASFHDREVQDLGFVGPDRYDLVRILSGGGPSSDRDSYLLEEYERRDALAQKWYYEDKAAGMRRNLTALVVLGAFLIVASFLLPYLF</sequence>
<proteinExistence type="predicted"/>
<dbReference type="GeneID" id="93806426"/>
<protein>
    <submittedName>
        <fullName evidence="2">Uncharacterized protein</fullName>
    </submittedName>
</protein>
<evidence type="ECO:0000313" key="3">
    <source>
        <dbReference type="Proteomes" id="UP001589587"/>
    </source>
</evidence>
<gene>
    <name evidence="2" type="ORF">ACFFQ6_33440</name>
</gene>
<dbReference type="EMBL" id="JBHMAS010000090">
    <property type="protein sequence ID" value="MFB9784609.1"/>
    <property type="molecule type" value="Genomic_DNA"/>
</dbReference>
<keyword evidence="1" id="KW-1133">Transmembrane helix</keyword>
<keyword evidence="3" id="KW-1185">Reference proteome</keyword>
<feature type="transmembrane region" description="Helical" evidence="1">
    <location>
        <begin position="94"/>
        <end position="114"/>
    </location>
</feature>
<evidence type="ECO:0000256" key="1">
    <source>
        <dbReference type="SAM" id="Phobius"/>
    </source>
</evidence>
<name>A0ABV5XS89_9NOCA</name>
<organism evidence="2 3">
    <name type="scientific">Rhodococcus baikonurensis</name>
    <dbReference type="NCBI Taxonomy" id="172041"/>
    <lineage>
        <taxon>Bacteria</taxon>
        <taxon>Bacillati</taxon>
        <taxon>Actinomycetota</taxon>
        <taxon>Actinomycetes</taxon>
        <taxon>Mycobacteriales</taxon>
        <taxon>Nocardiaceae</taxon>
        <taxon>Rhodococcus</taxon>
        <taxon>Rhodococcus erythropolis group</taxon>
    </lineage>
</organism>
<reference evidence="2 3" key="1">
    <citation type="submission" date="2024-09" db="EMBL/GenBank/DDBJ databases">
        <authorList>
            <person name="Sun Q."/>
            <person name="Mori K."/>
        </authorList>
    </citation>
    <scope>NUCLEOTIDE SEQUENCE [LARGE SCALE GENOMIC DNA]</scope>
    <source>
        <strain evidence="2 3">JCM 11411</strain>
    </source>
</reference>
<comment type="caution">
    <text evidence="2">The sequence shown here is derived from an EMBL/GenBank/DDBJ whole genome shotgun (WGS) entry which is preliminary data.</text>
</comment>
<dbReference type="RefSeq" id="WP_037131408.1">
    <property type="nucleotide sequence ID" value="NZ_JBEUOO010000037.1"/>
</dbReference>